<keyword evidence="2" id="KW-1185">Reference proteome</keyword>
<gene>
    <name evidence="1" type="ORF">EV665_103434</name>
</gene>
<evidence type="ECO:0000313" key="1">
    <source>
        <dbReference type="EMBL" id="TCN47259.1"/>
    </source>
</evidence>
<accession>A0A4R2D6V1</accession>
<evidence type="ECO:0000313" key="2">
    <source>
        <dbReference type="Proteomes" id="UP000295351"/>
    </source>
</evidence>
<sequence>AAPTSYPTDPATTAYRKASLELWPRVDDPLGLEPGAAA</sequence>
<feature type="non-terminal residue" evidence="1">
    <location>
        <position position="1"/>
    </location>
</feature>
<organism evidence="1 2">
    <name type="scientific">Shinella granuli</name>
    <dbReference type="NCBI Taxonomy" id="323621"/>
    <lineage>
        <taxon>Bacteria</taxon>
        <taxon>Pseudomonadati</taxon>
        <taxon>Pseudomonadota</taxon>
        <taxon>Alphaproteobacteria</taxon>
        <taxon>Hyphomicrobiales</taxon>
        <taxon>Rhizobiaceae</taxon>
        <taxon>Shinella</taxon>
    </lineage>
</organism>
<name>A0A4R2D6V1_SHIGR</name>
<dbReference type="Proteomes" id="UP000295351">
    <property type="component" value="Unassembled WGS sequence"/>
</dbReference>
<dbReference type="AlphaFoldDB" id="A0A4R2D6V1"/>
<proteinExistence type="predicted"/>
<protein>
    <submittedName>
        <fullName evidence="1">Uncharacterized protein</fullName>
    </submittedName>
</protein>
<comment type="caution">
    <text evidence="1">The sequence shown here is derived from an EMBL/GenBank/DDBJ whole genome shotgun (WGS) entry which is preliminary data.</text>
</comment>
<dbReference type="EMBL" id="SLVX01000003">
    <property type="protein sequence ID" value="TCN47259.1"/>
    <property type="molecule type" value="Genomic_DNA"/>
</dbReference>
<reference evidence="1 2" key="1">
    <citation type="submission" date="2019-03" db="EMBL/GenBank/DDBJ databases">
        <title>Genomic Encyclopedia of Type Strains, Phase IV (KMG-IV): sequencing the most valuable type-strain genomes for metagenomic binning, comparative biology and taxonomic classification.</title>
        <authorList>
            <person name="Goeker M."/>
        </authorList>
    </citation>
    <scope>NUCLEOTIDE SEQUENCE [LARGE SCALE GENOMIC DNA]</scope>
    <source>
        <strain evidence="1 2">DSM 18401</strain>
    </source>
</reference>